<feature type="compositionally biased region" description="Polar residues" evidence="1">
    <location>
        <begin position="563"/>
        <end position="572"/>
    </location>
</feature>
<evidence type="ECO:0000313" key="2">
    <source>
        <dbReference type="EMBL" id="OEU10383.1"/>
    </source>
</evidence>
<feature type="compositionally biased region" description="Low complexity" evidence="1">
    <location>
        <begin position="67"/>
        <end position="98"/>
    </location>
</feature>
<evidence type="ECO:0000256" key="1">
    <source>
        <dbReference type="SAM" id="MobiDB-lite"/>
    </source>
</evidence>
<keyword evidence="3" id="KW-1185">Reference proteome</keyword>
<dbReference type="Proteomes" id="UP000095751">
    <property type="component" value="Unassembled WGS sequence"/>
</dbReference>
<reference evidence="2 3" key="1">
    <citation type="submission" date="2016-09" db="EMBL/GenBank/DDBJ databases">
        <title>Extensive genetic diversity and differential bi-allelic expression allows diatom success in the polar Southern Ocean.</title>
        <authorList>
            <consortium name="DOE Joint Genome Institute"/>
            <person name="Mock T."/>
            <person name="Otillar R.P."/>
            <person name="Strauss J."/>
            <person name="Dupont C."/>
            <person name="Frickenhaus S."/>
            <person name="Maumus F."/>
            <person name="Mcmullan M."/>
            <person name="Sanges R."/>
            <person name="Schmutz J."/>
            <person name="Toseland A."/>
            <person name="Valas R."/>
            <person name="Veluchamy A."/>
            <person name="Ward B.J."/>
            <person name="Allen A."/>
            <person name="Barry K."/>
            <person name="Falciatore A."/>
            <person name="Ferrante M."/>
            <person name="Fortunato A.E."/>
            <person name="Gloeckner G."/>
            <person name="Gruber A."/>
            <person name="Hipkin R."/>
            <person name="Janech M."/>
            <person name="Kroth P."/>
            <person name="Leese F."/>
            <person name="Lindquist E."/>
            <person name="Lyon B.R."/>
            <person name="Martin J."/>
            <person name="Mayer C."/>
            <person name="Parker M."/>
            <person name="Quesneville H."/>
            <person name="Raymond J."/>
            <person name="Uhlig C."/>
            <person name="Valentin K.U."/>
            <person name="Worden A.Z."/>
            <person name="Armbrust E.V."/>
            <person name="Bowler C."/>
            <person name="Green B."/>
            <person name="Moulton V."/>
            <person name="Van Oosterhout C."/>
            <person name="Grigoriev I."/>
        </authorList>
    </citation>
    <scope>NUCLEOTIDE SEQUENCE [LARGE SCALE GENOMIC DNA]</scope>
    <source>
        <strain evidence="2 3">CCMP1102</strain>
    </source>
</reference>
<feature type="compositionally biased region" description="Basic and acidic residues" evidence="1">
    <location>
        <begin position="47"/>
        <end position="57"/>
    </location>
</feature>
<protein>
    <submittedName>
        <fullName evidence="2">Uncharacterized protein</fullName>
    </submittedName>
</protein>
<feature type="region of interest" description="Disordered" evidence="1">
    <location>
        <begin position="632"/>
        <end position="682"/>
    </location>
</feature>
<feature type="compositionally biased region" description="Low complexity" evidence="1">
    <location>
        <begin position="23"/>
        <end position="44"/>
    </location>
</feature>
<organism evidence="2 3">
    <name type="scientific">Fragilariopsis cylindrus CCMP1102</name>
    <dbReference type="NCBI Taxonomy" id="635003"/>
    <lineage>
        <taxon>Eukaryota</taxon>
        <taxon>Sar</taxon>
        <taxon>Stramenopiles</taxon>
        <taxon>Ochrophyta</taxon>
        <taxon>Bacillariophyta</taxon>
        <taxon>Bacillariophyceae</taxon>
        <taxon>Bacillariophycidae</taxon>
        <taxon>Bacillariales</taxon>
        <taxon>Bacillariaceae</taxon>
        <taxon>Fragilariopsis</taxon>
    </lineage>
</organism>
<dbReference type="EMBL" id="KV784372">
    <property type="protein sequence ID" value="OEU10383.1"/>
    <property type="molecule type" value="Genomic_DNA"/>
</dbReference>
<feature type="region of interest" description="Disordered" evidence="1">
    <location>
        <begin position="560"/>
        <end position="581"/>
    </location>
</feature>
<dbReference type="AlphaFoldDB" id="A0A1E7EXW9"/>
<sequence length="768" mass="84676">MSVRMRNTTASAVPSPAEPVPVPSTSSSTSTSSTVKSSSKSFVANVHSKDEFIDDSTRFSTSVLGGDRSSISSNNHHRNSYNSSNDNEIKKQQQQQQVDDQRDDGDNEIEQQQREDISTIDMRDPVTPSGINDIAWSGSDLEDDCDENIVDSCHIINDNVIAWSKSDFDEDDDDDVVDDDGDIAIKNLKDNINISNNTNGNIQIKDIAFLDDDVQNHSSASSVSVTARTTTMIPDSIDEEKLFDRTSPSSITNRTGNNHLEKYDPVFEKLEELACPEDDDDDDKTEISNVEGVGIVDLDELSTMVCATTAAAKVEDGTAAPITNCAAIAFSQLLDRVERFDPYFERCTERMEEVFNSNDKKSNDEKEANVDYSPRSISSKATAASKISIDVLDKAFERAESMLKKQKQKAKIQKITGRAFERAELMLKKQKERWFVARVNWKLRQSVFSEAIKVNTKKCTEQTTKLVNDCAAATITPATAAAAARAVVANATKCNDTTTDHRQTVTGKKKMDKKNKKETIYSITIPLKVEPPKNQLKSTNTEDGNESAVTDMSYSDHVVRSQVGLSPESSAGPSDEEELDAETNFSEYDDDDTNTTMTGFLSESVVAGTTTGSLFVITEDVPVTESMVTCTSNKNKNEAKDGDSKNGNLTPSTPSSPLRRWAYPSPLSSPRRRCRKKSSASDNTPFAWLGQWRDSVESVSKKILDRTPSCSSTSIFFEDNDGNDLEKENSLIDHDYVGYVGYVGGSRDIIKVKDAVDGNDDDFKPPRL</sequence>
<evidence type="ECO:0000313" key="3">
    <source>
        <dbReference type="Proteomes" id="UP000095751"/>
    </source>
</evidence>
<proteinExistence type="predicted"/>
<feature type="compositionally biased region" description="Basic and acidic residues" evidence="1">
    <location>
        <begin position="111"/>
        <end position="124"/>
    </location>
</feature>
<accession>A0A1E7EXW9</accession>
<name>A0A1E7EXW9_9STRA</name>
<dbReference type="KEGG" id="fcy:FRACYDRAFT_247430"/>
<feature type="region of interest" description="Disordered" evidence="1">
    <location>
        <begin position="1"/>
        <end position="126"/>
    </location>
</feature>
<feature type="compositionally biased region" description="Polar residues" evidence="1">
    <location>
        <begin position="645"/>
        <end position="656"/>
    </location>
</feature>
<feature type="compositionally biased region" description="Basic and acidic residues" evidence="1">
    <location>
        <begin position="635"/>
        <end position="644"/>
    </location>
</feature>
<dbReference type="InParanoid" id="A0A1E7EXW9"/>
<gene>
    <name evidence="2" type="ORF">FRACYDRAFT_247430</name>
</gene>